<sequence length="1680" mass="175166">MRCHDADVYSDAANVLEALHETVDVYMSLMHDSVENERDRTKASASVPSSSLPTSAVTDLAVTRQQIKENVPYLLSLCVSVRNILRRVVFLALPSSQGSGSQLLSEPVTEGSPTMAAAPNEAVYELITRKLGDIVENADMIRGLVKLQQQQQHQLTPEASRTALPDLLDDTDDGPLRMKQLIRLTLYSLEDTEQLLRAAYPDAASTGTVAGNEDTEDDRSPPLWHSSAVRLTLTSPYAECLGYNDGGNDLEGSRDSRIGGAVLHDPAGRGQSNGSVDGGANSSSVTPRSSSHTAPYVRRSSSFGPTNSGAGSWAAPFQSGHNSDSDAASVRVWQADPSSASPSLVASAPKSSSPRVRFAIDERPGSEDHDSSLSERALAATVTPQQSSLCNSGLLSNPVVRLSSTDSDDNTRGVNGSACQSAFCSRSILSGDGGDTMQPAPLGRQRTSLTSAQQSSSVTPMASVIISETESISTTFATPTIADARQQTVPLDTRSEPALADCTSASRFRMANTGGASSHLVLQSDGAPSPESRNAGSSENGGGGLERALPPPVGLPPCSPRRKGPQQLSTSFTSSSNEERLNLSSDPALMNPNARVTTHHVQRIPGDLWGFIIVRHRAEMADVLREDVLHLFNYGEASPVLRNEDVRDVSFTVVGHYLYSRIQLEHPSSLAESEINTRLDLCPYPLMTGLYEEFFKERQAKELDSKEDNIEMPGNGTLRCSNAYSTGGGGIESGGSEEGKRPRNESVEQRPLTLASHLDAAEAAADDAMAVARTSPLPIGTDPLTTPMMRNSAAASHVSSTPSPRATAGGGRGSVSGSGDAASSAAAPSGFVCVEDSTLLQERAATASALRHPHTVRIPGTHWARLLVSPVPENSNLHSAFIQDAGVVLGVLPSEARAACQEVRFSCGSLVVNFVWDNAELYPGAVPLSAPEVDTALQGCLYPSVRAFYAKACAALDLEDDLAAVSLPNRFKSSGGGGTADCGTLQVILPYTSKADSSSEAQAALGTTAAVDIIPSTASSPLAAPVRCVATTAATSSRKAAPSNAPAGAVPPVSVSPEAASHPIQSPKGQQRQSVHSPAGAPRVSAAPESSQTPLTVNQPPLFNGVSVSTLRQQNPALAGLDVDTVVPAAAAVHVPRGSPSTIRVCEQAVPSVASGAGHHRDPTDSAFRVMSSATPGRRTARVSPSAAYSNLKMAAAAVAPLTVSVPASPSSALDAPKPTPPQQQEDGSPSLTAPAPTSKPEMAKSSTSITVSTEKVNAPVFATLRRQSLPSVESVEKRCASLALPTVLSANVSAAMSAAVAAAAAATPASASPVATTRSNSPSLETPASAGAKVPPAAVKEADVPAESDVASTKQAALFLSTEPSPTASSACEVSPRAPRRVASTSTGVSAGSIAPTAHIVYRLPEPQTSRAAEPRGVEAILAAHRIPRLPLDAAVLKAAIAANGSARGHAVSEDQAGYACHDKGVDGPLPLLERDLGLRLDTLTVVQVRHGSVAARAKIQPGDTLRTLDGEVLLSPSDFQRVMVQRQQRHREADGEHTMYVTAMTKRGTPATYRLRLPPPHYDGAATLPDVSHAPSARRVLPLATPRPVLTLSARMVHATRSTLPQQQQRGMRRPLQVSPRKPVGPAAAMSARTRVSSLGPSPHGNRTRQSVMSAVLHRRKELPSTVHSSSAGVGGAE</sequence>
<protein>
    <recommendedName>
        <fullName evidence="2">Flagellar attachment zone protein 1 conserved domain-containing protein</fullName>
    </recommendedName>
</protein>
<dbReference type="RefSeq" id="XP_067064047.1">
    <property type="nucleotide sequence ID" value="XM_067208984.1"/>
</dbReference>
<reference evidence="4" key="2">
    <citation type="journal article" date="2021" name="Sci. Data">
        <title>Chromosome-scale genome sequencing, assembly and annotation of six genomes from subfamily Leishmaniinae.</title>
        <authorList>
            <person name="Almutairi H."/>
            <person name="Urbaniak M.D."/>
            <person name="Bates M.D."/>
            <person name="Jariyapan N."/>
            <person name="Kwakye-Nuako G."/>
            <person name="Thomaz Soccol V."/>
            <person name="Al-Salem W.S."/>
            <person name="Dillon R.J."/>
            <person name="Bates P.A."/>
            <person name="Gatherer D."/>
        </authorList>
    </citation>
    <scope>NUCLEOTIDE SEQUENCE [LARGE SCALE GENOMIC DNA]</scope>
</reference>
<feature type="compositionally biased region" description="Polar residues" evidence="1">
    <location>
        <begin position="1223"/>
        <end position="1232"/>
    </location>
</feature>
<feature type="compositionally biased region" description="Pro residues" evidence="1">
    <location>
        <begin position="549"/>
        <end position="559"/>
    </location>
</feature>
<dbReference type="EMBL" id="JAFHLR010000018">
    <property type="protein sequence ID" value="KAG5481368.1"/>
    <property type="molecule type" value="Genomic_DNA"/>
</dbReference>
<evidence type="ECO:0000313" key="4">
    <source>
        <dbReference type="Proteomes" id="UP000674143"/>
    </source>
</evidence>
<dbReference type="Gene3D" id="2.30.42.10">
    <property type="match status" value="1"/>
</dbReference>
<feature type="compositionally biased region" description="Polar residues" evidence="1">
    <location>
        <begin position="299"/>
        <end position="310"/>
    </location>
</feature>
<dbReference type="Pfam" id="PF23398">
    <property type="entry name" value="FAZ1_cons"/>
    <property type="match status" value="1"/>
</dbReference>
<proteinExistence type="predicted"/>
<feature type="region of interest" description="Disordered" evidence="1">
    <location>
        <begin position="1602"/>
        <end position="1653"/>
    </location>
</feature>
<feature type="region of interest" description="Disordered" evidence="1">
    <location>
        <begin position="1207"/>
        <end position="1251"/>
    </location>
</feature>
<feature type="compositionally biased region" description="Polar residues" evidence="1">
    <location>
        <begin position="793"/>
        <end position="804"/>
    </location>
</feature>
<feature type="compositionally biased region" description="Low complexity" evidence="1">
    <location>
        <begin position="282"/>
        <end position="291"/>
    </location>
</feature>
<dbReference type="Proteomes" id="UP000674143">
    <property type="component" value="Unassembled WGS sequence"/>
</dbReference>
<dbReference type="KEGG" id="loi:92362918"/>
<feature type="compositionally biased region" description="Polar residues" evidence="1">
    <location>
        <begin position="1602"/>
        <end position="1612"/>
    </location>
</feature>
<evidence type="ECO:0000259" key="2">
    <source>
        <dbReference type="Pfam" id="PF23398"/>
    </source>
</evidence>
<feature type="region of interest" description="Disordered" evidence="1">
    <location>
        <begin position="1154"/>
        <end position="1183"/>
    </location>
</feature>
<feature type="compositionally biased region" description="Low complexity" evidence="1">
    <location>
        <begin position="335"/>
        <end position="354"/>
    </location>
</feature>
<dbReference type="InterPro" id="IPR056614">
    <property type="entry name" value="FAZ1_cons"/>
</dbReference>
<evidence type="ECO:0000313" key="3">
    <source>
        <dbReference type="EMBL" id="KAG5481368.1"/>
    </source>
</evidence>
<feature type="compositionally biased region" description="Low complexity" evidence="1">
    <location>
        <begin position="1309"/>
        <end position="1318"/>
    </location>
</feature>
<feature type="region of interest" description="Disordered" evidence="1">
    <location>
        <begin position="518"/>
        <end position="589"/>
    </location>
</feature>
<feature type="compositionally biased region" description="Polar residues" evidence="1">
    <location>
        <begin position="1067"/>
        <end position="1076"/>
    </location>
</feature>
<feature type="region of interest" description="Disordered" evidence="1">
    <location>
        <begin position="1035"/>
        <end position="1097"/>
    </location>
</feature>
<feature type="compositionally biased region" description="Basic and acidic residues" evidence="1">
    <location>
        <begin position="737"/>
        <end position="748"/>
    </location>
</feature>
<dbReference type="GeneID" id="92362918"/>
<feature type="region of interest" description="Disordered" evidence="1">
    <location>
        <begin position="1366"/>
        <end position="1391"/>
    </location>
</feature>
<organism evidence="3 4">
    <name type="scientific">Leishmania orientalis</name>
    <dbReference type="NCBI Taxonomy" id="2249476"/>
    <lineage>
        <taxon>Eukaryota</taxon>
        <taxon>Discoba</taxon>
        <taxon>Euglenozoa</taxon>
        <taxon>Kinetoplastea</taxon>
        <taxon>Metakinetoplastina</taxon>
        <taxon>Trypanosomatida</taxon>
        <taxon>Trypanosomatidae</taxon>
        <taxon>Leishmaniinae</taxon>
        <taxon>Leishmania</taxon>
    </lineage>
</organism>
<keyword evidence="4" id="KW-1185">Reference proteome</keyword>
<accession>A0A836HHH3</accession>
<reference evidence="4" key="1">
    <citation type="journal article" date="2021" name="Microbiol. Resour. Announc.">
        <title>LGAAP: Leishmaniinae Genome Assembly and Annotation Pipeline.</title>
        <authorList>
            <person name="Almutairi H."/>
            <person name="Urbaniak M.D."/>
            <person name="Bates M.D."/>
            <person name="Jariyapan N."/>
            <person name="Kwakye-Nuako G."/>
            <person name="Thomaz-Soccol V."/>
            <person name="Al-Salem W.S."/>
            <person name="Dillon R.J."/>
            <person name="Bates P.A."/>
            <person name="Gatherer D."/>
        </authorList>
    </citation>
    <scope>NUCLEOTIDE SEQUENCE [LARGE SCALE GENOMIC DNA]</scope>
</reference>
<feature type="domain" description="Flagellar attachment zone protein 1 conserved" evidence="2">
    <location>
        <begin position="596"/>
        <end position="692"/>
    </location>
</feature>
<feature type="region of interest" description="Disordered" evidence="1">
    <location>
        <begin position="702"/>
        <end position="751"/>
    </location>
</feature>
<gene>
    <name evidence="3" type="ORF">LSCM4_07079</name>
</gene>
<dbReference type="InterPro" id="IPR036034">
    <property type="entry name" value="PDZ_sf"/>
</dbReference>
<evidence type="ECO:0000256" key="1">
    <source>
        <dbReference type="SAM" id="MobiDB-lite"/>
    </source>
</evidence>
<feature type="compositionally biased region" description="Low complexity" evidence="1">
    <location>
        <begin position="1035"/>
        <end position="1063"/>
    </location>
</feature>
<feature type="region of interest" description="Disordered" evidence="1">
    <location>
        <begin position="775"/>
        <end position="821"/>
    </location>
</feature>
<feature type="region of interest" description="Disordered" evidence="1">
    <location>
        <begin position="251"/>
        <end position="356"/>
    </location>
</feature>
<comment type="caution">
    <text evidence="3">The sequence shown here is derived from an EMBL/GenBank/DDBJ whole genome shotgun (WGS) entry which is preliminary data.</text>
</comment>
<feature type="compositionally biased region" description="Polar residues" evidence="1">
    <location>
        <begin position="1088"/>
        <end position="1097"/>
    </location>
</feature>
<name>A0A836HHH3_9TRYP</name>
<feature type="region of interest" description="Disordered" evidence="1">
    <location>
        <begin position="1309"/>
        <end position="1348"/>
    </location>
</feature>
<dbReference type="SUPFAM" id="SSF50156">
    <property type="entry name" value="PDZ domain-like"/>
    <property type="match status" value="1"/>
</dbReference>